<comment type="pathway">
    <text evidence="1 8">Amino-acid biosynthesis; L-arginine biosynthesis; N(2)-acetyl-L-ornithine from L-glutamate: step 2/4.</text>
</comment>
<keyword evidence="3 8" id="KW-0028">Amino-acid biosynthesis</keyword>
<feature type="binding site" evidence="8">
    <location>
        <begin position="63"/>
        <end position="64"/>
    </location>
    <ligand>
        <name>substrate</name>
    </ligand>
</feature>
<dbReference type="InterPro" id="IPR041727">
    <property type="entry name" value="NAGK-C"/>
</dbReference>
<dbReference type="UniPathway" id="UPA00068">
    <property type="reaction ID" value="UER00107"/>
</dbReference>
<feature type="site" description="Transition state stabilizer" evidence="8">
    <location>
        <position position="28"/>
    </location>
</feature>
<evidence type="ECO:0000259" key="9">
    <source>
        <dbReference type="Pfam" id="PF00696"/>
    </source>
</evidence>
<dbReference type="PANTHER" id="PTHR23342:SF0">
    <property type="entry name" value="N-ACETYLGLUTAMATE SYNTHASE, MITOCHONDRIAL"/>
    <property type="match status" value="1"/>
</dbReference>
<accession>A0A4D6WL55</accession>
<dbReference type="InterPro" id="IPR037528">
    <property type="entry name" value="ArgB"/>
</dbReference>
<dbReference type="PANTHER" id="PTHR23342">
    <property type="entry name" value="N-ACETYLGLUTAMATE SYNTHASE"/>
    <property type="match status" value="1"/>
</dbReference>
<dbReference type="AlphaFoldDB" id="A0A4D6WL55"/>
<gene>
    <name evidence="8 10" type="primary">argB</name>
</gene>
<keyword evidence="10" id="KW-0934">Plastid</keyword>
<dbReference type="InterPro" id="IPR001048">
    <property type="entry name" value="Asp/Glu/Uridylate_kinase"/>
</dbReference>
<evidence type="ECO:0000256" key="2">
    <source>
        <dbReference type="ARBA" id="ARBA00022571"/>
    </source>
</evidence>
<dbReference type="InterPro" id="IPR004662">
    <property type="entry name" value="AcgluKinase_fam"/>
</dbReference>
<feature type="domain" description="Aspartate/glutamate/uridylate kinase" evidence="9">
    <location>
        <begin position="23"/>
        <end position="260"/>
    </location>
</feature>
<dbReference type="NCBIfam" id="TIGR00761">
    <property type="entry name" value="argB"/>
    <property type="match status" value="1"/>
</dbReference>
<evidence type="ECO:0000256" key="8">
    <source>
        <dbReference type="HAMAP-Rule" id="MF_00082"/>
    </source>
</evidence>
<dbReference type="GO" id="GO:0005737">
    <property type="term" value="C:cytoplasm"/>
    <property type="evidence" value="ECO:0007669"/>
    <property type="project" value="InterPro"/>
</dbReference>
<geneLocation type="plastid" evidence="10"/>
<evidence type="ECO:0000256" key="7">
    <source>
        <dbReference type="ARBA" id="ARBA00022840"/>
    </source>
</evidence>
<evidence type="ECO:0000256" key="4">
    <source>
        <dbReference type="ARBA" id="ARBA00022679"/>
    </source>
</evidence>
<comment type="catalytic activity">
    <reaction evidence="8">
        <text>N-acetyl-L-glutamate + ATP = N-acetyl-L-glutamyl 5-phosphate + ADP</text>
        <dbReference type="Rhea" id="RHEA:14629"/>
        <dbReference type="ChEBI" id="CHEBI:30616"/>
        <dbReference type="ChEBI" id="CHEBI:44337"/>
        <dbReference type="ChEBI" id="CHEBI:57936"/>
        <dbReference type="ChEBI" id="CHEBI:456216"/>
        <dbReference type="EC" id="2.7.2.8"/>
    </reaction>
</comment>
<comment type="function">
    <text evidence="8">Catalyzes the ATP-dependent phosphorylation of N-acetyl-L-glutamate.</text>
</comment>
<dbReference type="Pfam" id="PF00696">
    <property type="entry name" value="AA_kinase"/>
    <property type="match status" value="1"/>
</dbReference>
<protein>
    <recommendedName>
        <fullName evidence="8">Acetylglutamate kinase</fullName>
        <ecNumber evidence="8">2.7.2.8</ecNumber>
    </recommendedName>
    <alternativeName>
        <fullName evidence="8">N-acetyl-L-glutamate 5-phosphotransferase</fullName>
    </alternativeName>
    <alternativeName>
        <fullName evidence="8">NAG kinase</fullName>
        <shortName evidence="8">NAGK</shortName>
    </alternativeName>
</protein>
<dbReference type="HAMAP" id="MF_00082">
    <property type="entry name" value="ArgB"/>
    <property type="match status" value="1"/>
</dbReference>
<keyword evidence="4 8" id="KW-0808">Transferase</keyword>
<comment type="similarity">
    <text evidence="8">Belongs to the acetylglutamate kinase family. ArgB subfamily.</text>
</comment>
<keyword evidence="6 8" id="KW-0418">Kinase</keyword>
<dbReference type="InterPro" id="IPR001057">
    <property type="entry name" value="Glu/AcGlu_kinase"/>
</dbReference>
<reference evidence="10" key="1">
    <citation type="journal article" date="2019" name="Mol. Phylogenet. Evol.">
        <title>Morphological evolution and classification of the red algal order Ceramiales inferred using plastid phylogenomics.</title>
        <authorList>
            <person name="Diaz-Tapia P."/>
            <person name="Pasella M.M."/>
            <person name="Verbruggen H."/>
            <person name="Maggs C.A."/>
        </authorList>
    </citation>
    <scope>NUCLEOTIDE SEQUENCE</scope>
    <source>
        <strain evidence="10">PD2956</strain>
    </source>
</reference>
<keyword evidence="2 8" id="KW-0055">Arginine biosynthesis</keyword>
<dbReference type="PRINTS" id="PR00474">
    <property type="entry name" value="GLU5KINASE"/>
</dbReference>
<proteinExistence type="inferred from homology"/>
<dbReference type="PIRSF" id="PIRSF000728">
    <property type="entry name" value="NAGK"/>
    <property type="match status" value="1"/>
</dbReference>
<evidence type="ECO:0000256" key="6">
    <source>
        <dbReference type="ARBA" id="ARBA00022777"/>
    </source>
</evidence>
<dbReference type="InterPro" id="IPR036393">
    <property type="entry name" value="AceGlu_kinase-like_sf"/>
</dbReference>
<dbReference type="SUPFAM" id="SSF53633">
    <property type="entry name" value="Carbamate kinase-like"/>
    <property type="match status" value="1"/>
</dbReference>
<evidence type="ECO:0000313" key="10">
    <source>
        <dbReference type="EMBL" id="QCI04012.1"/>
    </source>
</evidence>
<feature type="site" description="Transition state stabilizer" evidence="8">
    <location>
        <position position="241"/>
    </location>
</feature>
<dbReference type="EC" id="2.7.2.8" evidence="8"/>
<evidence type="ECO:0000256" key="5">
    <source>
        <dbReference type="ARBA" id="ARBA00022741"/>
    </source>
</evidence>
<dbReference type="GO" id="GO:0005524">
    <property type="term" value="F:ATP binding"/>
    <property type="evidence" value="ECO:0007669"/>
    <property type="project" value="UniProtKB-UniRule"/>
</dbReference>
<dbReference type="FunFam" id="3.40.1160.10:FF:000004">
    <property type="entry name" value="Acetylglutamate kinase"/>
    <property type="match status" value="1"/>
</dbReference>
<sequence length="283" mass="31027">MINYDFVESLDQLSSLIDHLYGKIVVVKYGGAAMKDSNLKKKVIHNILLLHRLGIKVILIHGGGPMINHWLNKLNIEPKFENGIRVTDNETMEIVEMVLVGKVNKDLVNLCNKNKGIAIGLSGKDASLAIASKLFKDSQNLVGTIDCVNVSILNLLLDQGYIPIIASVASDINGLTYNINADTFAGNIAEALNAYKLVLITDTPGIMLDINDNSSLQRSLNINQVEQLFNKEIIYGGMIPKVECCIKALKNNVKSTHIIDGRVSHSLLIELLTSNRIGSEIIL</sequence>
<keyword evidence="5 8" id="KW-0547">Nucleotide-binding</keyword>
<organism evidence="10">
    <name type="scientific">Antithamnionella ternifolia</name>
    <dbReference type="NCBI Taxonomy" id="207919"/>
    <lineage>
        <taxon>Eukaryota</taxon>
        <taxon>Rhodophyta</taxon>
        <taxon>Florideophyceae</taxon>
        <taxon>Rhodymeniophycidae</taxon>
        <taxon>Ceramiales</taxon>
        <taxon>Ceramiaceae</taxon>
        <taxon>Antithamnionella</taxon>
    </lineage>
</organism>
<evidence type="ECO:0000256" key="1">
    <source>
        <dbReference type="ARBA" id="ARBA00004828"/>
    </source>
</evidence>
<dbReference type="Gene3D" id="3.40.1160.10">
    <property type="entry name" value="Acetylglutamate kinase-like"/>
    <property type="match status" value="1"/>
</dbReference>
<evidence type="ECO:0000256" key="3">
    <source>
        <dbReference type="ARBA" id="ARBA00022605"/>
    </source>
</evidence>
<feature type="binding site" evidence="8">
    <location>
        <position position="85"/>
    </location>
    <ligand>
        <name>substrate</name>
    </ligand>
</feature>
<dbReference type="CDD" id="cd04250">
    <property type="entry name" value="AAK_NAGK-C"/>
    <property type="match status" value="1"/>
</dbReference>
<dbReference type="GO" id="GO:0003991">
    <property type="term" value="F:acetylglutamate kinase activity"/>
    <property type="evidence" value="ECO:0007669"/>
    <property type="project" value="UniProtKB-UniRule"/>
</dbReference>
<name>A0A4D6WL55_9FLOR</name>
<feature type="binding site" evidence="8">
    <location>
        <position position="178"/>
    </location>
    <ligand>
        <name>substrate</name>
    </ligand>
</feature>
<dbReference type="GO" id="GO:0042450">
    <property type="term" value="P:L-arginine biosynthetic process via ornithine"/>
    <property type="evidence" value="ECO:0007669"/>
    <property type="project" value="UniProtKB-UniRule"/>
</dbReference>
<reference evidence="10" key="2">
    <citation type="submission" date="2019-04" db="EMBL/GenBank/DDBJ databases">
        <authorList>
            <person name="Pasella M."/>
        </authorList>
    </citation>
    <scope>NUCLEOTIDE SEQUENCE</scope>
    <source>
        <strain evidence="10">PD2956</strain>
    </source>
</reference>
<keyword evidence="7 8" id="KW-0067">ATP-binding</keyword>
<dbReference type="EMBL" id="MK814608">
    <property type="protein sequence ID" value="QCI04012.1"/>
    <property type="molecule type" value="Genomic_DNA"/>
</dbReference>